<reference evidence="2 3" key="1">
    <citation type="submission" date="2021-07" db="EMBL/GenBank/DDBJ databases">
        <title>The Aristolochia fimbriata genome: insights into angiosperm evolution, floral development and chemical biosynthesis.</title>
        <authorList>
            <person name="Jiao Y."/>
        </authorList>
    </citation>
    <scope>NUCLEOTIDE SEQUENCE [LARGE SCALE GENOMIC DNA]</scope>
    <source>
        <strain evidence="2">IBCAS-2021</strain>
        <tissue evidence="2">Leaf</tissue>
    </source>
</reference>
<dbReference type="EMBL" id="JAINDJ010000006">
    <property type="protein sequence ID" value="KAG9444537.1"/>
    <property type="molecule type" value="Genomic_DNA"/>
</dbReference>
<dbReference type="AlphaFoldDB" id="A0AAV7EAI7"/>
<evidence type="ECO:0000313" key="3">
    <source>
        <dbReference type="Proteomes" id="UP000825729"/>
    </source>
</evidence>
<evidence type="ECO:0000256" key="1">
    <source>
        <dbReference type="SAM" id="MobiDB-lite"/>
    </source>
</evidence>
<protein>
    <submittedName>
        <fullName evidence="2">Uncharacterized protein</fullName>
    </submittedName>
</protein>
<comment type="caution">
    <text evidence="2">The sequence shown here is derived from an EMBL/GenBank/DDBJ whole genome shotgun (WGS) entry which is preliminary data.</text>
</comment>
<name>A0AAV7EAI7_ARIFI</name>
<accession>A0AAV7EAI7</accession>
<keyword evidence="3" id="KW-1185">Reference proteome</keyword>
<organism evidence="2 3">
    <name type="scientific">Aristolochia fimbriata</name>
    <name type="common">White veined hardy Dutchman's pipe vine</name>
    <dbReference type="NCBI Taxonomy" id="158543"/>
    <lineage>
        <taxon>Eukaryota</taxon>
        <taxon>Viridiplantae</taxon>
        <taxon>Streptophyta</taxon>
        <taxon>Embryophyta</taxon>
        <taxon>Tracheophyta</taxon>
        <taxon>Spermatophyta</taxon>
        <taxon>Magnoliopsida</taxon>
        <taxon>Magnoliidae</taxon>
        <taxon>Piperales</taxon>
        <taxon>Aristolochiaceae</taxon>
        <taxon>Aristolochia</taxon>
    </lineage>
</organism>
<feature type="region of interest" description="Disordered" evidence="1">
    <location>
        <begin position="181"/>
        <end position="237"/>
    </location>
</feature>
<evidence type="ECO:0000313" key="2">
    <source>
        <dbReference type="EMBL" id="KAG9444537.1"/>
    </source>
</evidence>
<gene>
    <name evidence="2" type="ORF">H6P81_015877</name>
</gene>
<feature type="compositionally biased region" description="Acidic residues" evidence="1">
    <location>
        <begin position="217"/>
        <end position="229"/>
    </location>
</feature>
<proteinExistence type="predicted"/>
<dbReference type="Proteomes" id="UP000825729">
    <property type="component" value="Unassembled WGS sequence"/>
</dbReference>
<sequence>METPPSSGKRTRAQYLAEKLLHFVRSSSSSHSLKNARLIDGAPPRVIQNAKDTSTTVVSFDLPLIAITEPVSPHDDSSPPIMTLHHPLAVPLLRQSKQYLIFISKQTRLQQKVSPTTSPLHPLVAAYIEPLIANINVLKNLGVGVDANASTTSDFEDEQYASKHRNCKSIAPTSVYTSDKINQQAPIPIDDDVANTGDQRDSVPASIHNASSAPEDNLPEDNPPEEAEGYEPRCGSRPIAPGGQELAAIGCWPATGGGSGPTCCHWWCCLGGNRRTVAANWKRRAQGSRRLKLKIVYRESSRRRASRLLNDLNRVWAWKKLCIWKAPNCLRNTEHWKNENPFFILHIGQ</sequence>